<dbReference type="PANTHER" id="PTHR31778:SF2">
    <property type="entry name" value="BUD SITE SELECTION PROTEIN RAX2"/>
    <property type="match status" value="1"/>
</dbReference>
<dbReference type="EMBL" id="JAGQHR010000340">
    <property type="protein sequence ID" value="MCA9728277.1"/>
    <property type="molecule type" value="Genomic_DNA"/>
</dbReference>
<evidence type="ECO:0000313" key="1">
    <source>
        <dbReference type="EMBL" id="MCA9728277.1"/>
    </source>
</evidence>
<name>A0A956RQD0_UNCEI</name>
<proteinExistence type="predicted"/>
<dbReference type="AlphaFoldDB" id="A0A956RQD0"/>
<evidence type="ECO:0000313" key="2">
    <source>
        <dbReference type="Proteomes" id="UP000697710"/>
    </source>
</evidence>
<comment type="caution">
    <text evidence="1">The sequence shown here is derived from an EMBL/GenBank/DDBJ whole genome shotgun (WGS) entry which is preliminary data.</text>
</comment>
<dbReference type="GO" id="GO:1902929">
    <property type="term" value="C:plasma membrane of growing cell tip"/>
    <property type="evidence" value="ECO:0007669"/>
    <property type="project" value="TreeGrafter"/>
</dbReference>
<gene>
    <name evidence="1" type="ORF">KC729_11380</name>
</gene>
<reference evidence="1" key="1">
    <citation type="submission" date="2020-04" db="EMBL/GenBank/DDBJ databases">
        <authorList>
            <person name="Zhang T."/>
        </authorList>
    </citation>
    <scope>NUCLEOTIDE SEQUENCE</scope>
    <source>
        <strain evidence="1">HKST-UBA01</strain>
    </source>
</reference>
<feature type="non-terminal residue" evidence="1">
    <location>
        <position position="1"/>
    </location>
</feature>
<organism evidence="1 2">
    <name type="scientific">Eiseniibacteriota bacterium</name>
    <dbReference type="NCBI Taxonomy" id="2212470"/>
    <lineage>
        <taxon>Bacteria</taxon>
        <taxon>Candidatus Eiseniibacteriota</taxon>
    </lineage>
</organism>
<dbReference type="GO" id="GO:0005935">
    <property type="term" value="C:cellular bud neck"/>
    <property type="evidence" value="ECO:0007669"/>
    <property type="project" value="TreeGrafter"/>
</dbReference>
<dbReference type="Proteomes" id="UP000697710">
    <property type="component" value="Unassembled WGS sequence"/>
</dbReference>
<protein>
    <recommendedName>
        <fullName evidence="3">Galactose oxidase</fullName>
    </recommendedName>
</protein>
<sequence length="378" mass="39016">AAVGSYLCVVDVGGSCGFLDCLGEGLDPRGFWASGFGSPPAQNGVNATVRTFYLFGGQLIVGGDFTRAGAVLPSYVARWTGTSWLDLDGGVPGPVYALSEYFSQLHAGGSFTEAASPRRGGPRNRIAYYNAGFGWGGYSEFPDDTILTMVQAAQPTSFPPIILGGPFVTGDARTLNHTAEFEDGVLGAIGSLDNPGVNGTVRATTVFNGMTILGGDFTQADFLTANHVVAWSGTGWSPLGAGTNGPVYAMARNGSLLYVGGDFTTAGGVSAPGIAVWNGSTWSAVAPGIDFRPVRALFQFDGDIIAGGPWELTVDDLPLNRIAAWNGQRWQPLGLGIGDGEVLSIGALDGSLFVGGTFSSAGGVAASNIARWDPNIPR</sequence>
<accession>A0A956RQD0</accession>
<dbReference type="PANTHER" id="PTHR31778">
    <property type="entry name" value="BUD SITE SELECTION PROTEIN RAX2"/>
    <property type="match status" value="1"/>
</dbReference>
<reference evidence="1" key="2">
    <citation type="journal article" date="2021" name="Microbiome">
        <title>Successional dynamics and alternative stable states in a saline activated sludge microbial community over 9 years.</title>
        <authorList>
            <person name="Wang Y."/>
            <person name="Ye J."/>
            <person name="Ju F."/>
            <person name="Liu L."/>
            <person name="Boyd J.A."/>
            <person name="Deng Y."/>
            <person name="Parks D.H."/>
            <person name="Jiang X."/>
            <person name="Yin X."/>
            <person name="Woodcroft B.J."/>
            <person name="Tyson G.W."/>
            <person name="Hugenholtz P."/>
            <person name="Polz M.F."/>
            <person name="Zhang T."/>
        </authorList>
    </citation>
    <scope>NUCLEOTIDE SEQUENCE</scope>
    <source>
        <strain evidence="1">HKST-UBA01</strain>
    </source>
</reference>
<evidence type="ECO:0008006" key="3">
    <source>
        <dbReference type="Google" id="ProtNLM"/>
    </source>
</evidence>